<dbReference type="PANTHER" id="PTHR28495:SF1">
    <property type="entry name" value="GENE, 17266-RELATED"/>
    <property type="match status" value="1"/>
</dbReference>
<comment type="caution">
    <text evidence="2">The sequence shown here is derived from an EMBL/GenBank/DDBJ whole genome shotgun (WGS) entry which is preliminary data.</text>
</comment>
<keyword evidence="3" id="KW-1185">Reference proteome</keyword>
<sequence length="281" mass="32509">MIIFSNSSILASPDKNDIKRIHIIFNKVGDDYDKLNSLFLKFSLSQEGEIHAVTAEMFQLCFKYTITAKIAPVWNTLGTSYYINNRDFLTASGPQNGLQYAITSDDDQTILNLKGVKINFIKSKQIYSPGEWIRVLPSLNKAIVEEYCDKMPQSASFKCYKDLRRHWKNIHGYRLPEEEFSYYLIRFWRGEPMTYPQVCVIRDFPIITPVPKTDEATTVSRFIGYLKSKSPMILGEPLQIRQKLLDRPAMQVEPVNDRVNDTQAISLCTPTQKEIRPRDTY</sequence>
<name>A0ABQ7R2W5_PLUXY</name>
<dbReference type="Proteomes" id="UP000823941">
    <property type="component" value="Chromosome 4"/>
</dbReference>
<dbReference type="Pfam" id="PF15813">
    <property type="entry name" value="DUF4708"/>
    <property type="match status" value="2"/>
</dbReference>
<reference evidence="2 3" key="1">
    <citation type="submission" date="2021-06" db="EMBL/GenBank/DDBJ databases">
        <title>A haploid diamondback moth (Plutella xylostella L.) genome assembly resolves 31 chromosomes and identifies a diamide resistance mutation.</title>
        <authorList>
            <person name="Ward C.M."/>
            <person name="Perry K.D."/>
            <person name="Baker G."/>
            <person name="Powis K."/>
            <person name="Heckel D.G."/>
            <person name="Baxter S.W."/>
        </authorList>
    </citation>
    <scope>NUCLEOTIDE SEQUENCE [LARGE SCALE GENOMIC DNA]</scope>
    <source>
        <strain evidence="2 3">LV</strain>
        <tissue evidence="2">Single pupa</tissue>
    </source>
</reference>
<accession>A0ABQ7R2W5</accession>
<evidence type="ECO:0000259" key="1">
    <source>
        <dbReference type="Pfam" id="PF15813"/>
    </source>
</evidence>
<gene>
    <name evidence="2" type="ORF">JYU34_002674</name>
</gene>
<feature type="domain" description="DUF4708" evidence="1">
    <location>
        <begin position="3"/>
        <end position="115"/>
    </location>
</feature>
<protein>
    <recommendedName>
        <fullName evidence="1">DUF4708 domain-containing protein</fullName>
    </recommendedName>
</protein>
<dbReference type="EMBL" id="JAHIBW010000004">
    <property type="protein sequence ID" value="KAG7311626.1"/>
    <property type="molecule type" value="Genomic_DNA"/>
</dbReference>
<organism evidence="2 3">
    <name type="scientific">Plutella xylostella</name>
    <name type="common">Diamondback moth</name>
    <name type="synonym">Plutella maculipennis</name>
    <dbReference type="NCBI Taxonomy" id="51655"/>
    <lineage>
        <taxon>Eukaryota</taxon>
        <taxon>Metazoa</taxon>
        <taxon>Ecdysozoa</taxon>
        <taxon>Arthropoda</taxon>
        <taxon>Hexapoda</taxon>
        <taxon>Insecta</taxon>
        <taxon>Pterygota</taxon>
        <taxon>Neoptera</taxon>
        <taxon>Endopterygota</taxon>
        <taxon>Lepidoptera</taxon>
        <taxon>Glossata</taxon>
        <taxon>Ditrysia</taxon>
        <taxon>Yponomeutoidea</taxon>
        <taxon>Plutellidae</taxon>
        <taxon>Plutella</taxon>
    </lineage>
</organism>
<evidence type="ECO:0000313" key="2">
    <source>
        <dbReference type="EMBL" id="KAG7311626.1"/>
    </source>
</evidence>
<feature type="domain" description="DUF4708" evidence="1">
    <location>
        <begin position="120"/>
        <end position="206"/>
    </location>
</feature>
<dbReference type="PANTHER" id="PTHR28495">
    <property type="entry name" value="HYPOTHETICAL PROTEIN LOC100359752"/>
    <property type="match status" value="1"/>
</dbReference>
<proteinExistence type="predicted"/>
<evidence type="ECO:0000313" key="3">
    <source>
        <dbReference type="Proteomes" id="UP000823941"/>
    </source>
</evidence>
<dbReference type="InterPro" id="IPR031643">
    <property type="entry name" value="DUF4708"/>
</dbReference>